<keyword evidence="2" id="KW-1185">Reference proteome</keyword>
<evidence type="ECO:0008006" key="3">
    <source>
        <dbReference type="Google" id="ProtNLM"/>
    </source>
</evidence>
<evidence type="ECO:0000313" key="2">
    <source>
        <dbReference type="Proteomes" id="UP000002171"/>
    </source>
</evidence>
<accession>A0A7U8GUA0</accession>
<protein>
    <recommendedName>
        <fullName evidence="3">Ribbon-helix-helix protein CopG domain-containing protein</fullName>
    </recommendedName>
</protein>
<reference evidence="1 2" key="1">
    <citation type="submission" date="2006-02" db="EMBL/GenBank/DDBJ databases">
        <authorList>
            <person name="Pinhassi J."/>
            <person name="Pedros-Alio C."/>
            <person name="Ferriera S."/>
            <person name="Johnson J."/>
            <person name="Kravitz S."/>
            <person name="Halpern A."/>
            <person name="Remington K."/>
            <person name="Beeson K."/>
            <person name="Tran B."/>
            <person name="Rogers Y.-H."/>
            <person name="Friedman R."/>
            <person name="Venter J.C."/>
        </authorList>
    </citation>
    <scope>NUCLEOTIDE SEQUENCE [LARGE SCALE GENOMIC DNA]</scope>
    <source>
        <strain evidence="1 2">MED92</strain>
    </source>
</reference>
<dbReference type="AlphaFoldDB" id="A0A7U8GUA0"/>
<dbReference type="Proteomes" id="UP000002171">
    <property type="component" value="Unassembled WGS sequence"/>
</dbReference>
<name>A0A7U8GUA0_NEPCE</name>
<proteinExistence type="predicted"/>
<organism evidence="1 2">
    <name type="scientific">Neptuniibacter caesariensis</name>
    <dbReference type="NCBI Taxonomy" id="207954"/>
    <lineage>
        <taxon>Bacteria</taxon>
        <taxon>Pseudomonadati</taxon>
        <taxon>Pseudomonadota</taxon>
        <taxon>Gammaproteobacteria</taxon>
        <taxon>Oceanospirillales</taxon>
        <taxon>Oceanospirillaceae</taxon>
        <taxon>Neptuniibacter</taxon>
    </lineage>
</organism>
<comment type="caution">
    <text evidence="1">The sequence shown here is derived from an EMBL/GenBank/DDBJ whole genome shotgun (WGS) entry which is preliminary data.</text>
</comment>
<dbReference type="EMBL" id="AAOW01000001">
    <property type="protein sequence ID" value="EAR62965.1"/>
    <property type="molecule type" value="Genomic_DNA"/>
</dbReference>
<gene>
    <name evidence="1" type="ORF">MED92_07596</name>
</gene>
<evidence type="ECO:0000313" key="1">
    <source>
        <dbReference type="EMBL" id="EAR62965.1"/>
    </source>
</evidence>
<sequence>MTDKRTYQKEYQAKYAIGTTVKAEDKKFIYKIAELSNTSSSEIIRSIIEKGLKELRGNQ</sequence>
<dbReference type="RefSeq" id="WP_007021983.1">
    <property type="nucleotide sequence ID" value="NZ_CH724126.1"/>
</dbReference>